<sequence length="219" mass="23905">MYLTEKVRKEFLKLPTGNIADNNNLVPNQGVMDTVIKPVDSKMKMIGRAFTAKCFPGDNLALHQAIYAAKPGDVLILDLHGYINAGHFGDIMATACKLHGLAGVVIDGSCRDAEDIKKLGFPVFSRGFNPSGTVKESLAQLDVPVRCGGIQIKPGDIIVGDCDGVVVIPKEYEDKVFEKALAKFNHEVEVIKKLEQGKTTLEIYGFDKIIKEKSTLETV</sequence>
<evidence type="ECO:0000256" key="9">
    <source>
        <dbReference type="ARBA" id="ARBA00029596"/>
    </source>
</evidence>
<dbReference type="EC" id="4.1.1.112" evidence="6"/>
<evidence type="ECO:0000256" key="7">
    <source>
        <dbReference type="ARBA" id="ARBA00016549"/>
    </source>
</evidence>
<evidence type="ECO:0000313" key="14">
    <source>
        <dbReference type="EMBL" id="ERK57657.1"/>
    </source>
</evidence>
<keyword evidence="14" id="KW-0489">Methyltransferase</keyword>
<comment type="caution">
    <text evidence="14">The sequence shown here is derived from an EMBL/GenBank/DDBJ whole genome shotgun (WGS) entry which is preliminary data.</text>
</comment>
<protein>
    <recommendedName>
        <fullName evidence="7">Putative 4-hydroxy-4-methyl-2-oxoglutarate aldolase</fullName>
        <ecNumber evidence="6">4.1.1.112</ecNumber>
        <ecNumber evidence="5">4.1.3.17</ecNumber>
    </recommendedName>
    <alternativeName>
        <fullName evidence="11">Oxaloacetate decarboxylase</fullName>
    </alternativeName>
    <alternativeName>
        <fullName evidence="9">Regulator of ribonuclease activity homolog</fullName>
    </alternativeName>
    <alternativeName>
        <fullName evidence="10">RraA-like protein</fullName>
    </alternativeName>
</protein>
<dbReference type="EC" id="4.1.3.17" evidence="5"/>
<evidence type="ECO:0000256" key="11">
    <source>
        <dbReference type="ARBA" id="ARBA00032305"/>
    </source>
</evidence>
<feature type="binding site" evidence="13">
    <location>
        <position position="112"/>
    </location>
    <ligand>
        <name>Mg(2+)</name>
        <dbReference type="ChEBI" id="CHEBI:18420"/>
    </ligand>
</feature>
<evidence type="ECO:0000256" key="5">
    <source>
        <dbReference type="ARBA" id="ARBA00012213"/>
    </source>
</evidence>
<evidence type="ECO:0000256" key="4">
    <source>
        <dbReference type="ARBA" id="ARBA00011233"/>
    </source>
</evidence>
<evidence type="ECO:0000256" key="12">
    <source>
        <dbReference type="ARBA" id="ARBA00047973"/>
    </source>
</evidence>
<comment type="cofactor">
    <cofactor evidence="13">
        <name>Mg(2+)</name>
        <dbReference type="ChEBI" id="CHEBI:18420"/>
    </cofactor>
</comment>
<dbReference type="PANTHER" id="PTHR33254:SF4">
    <property type="entry name" value="4-HYDROXY-4-METHYL-2-OXOGLUTARATE ALDOLASE 3-RELATED"/>
    <property type="match status" value="1"/>
</dbReference>
<dbReference type="GO" id="GO:0008168">
    <property type="term" value="F:methyltransferase activity"/>
    <property type="evidence" value="ECO:0007669"/>
    <property type="project" value="UniProtKB-KW"/>
</dbReference>
<evidence type="ECO:0000256" key="3">
    <source>
        <dbReference type="ARBA" id="ARBA00008621"/>
    </source>
</evidence>
<dbReference type="GO" id="GO:0047443">
    <property type="term" value="F:4-hydroxy-4-methyl-2-oxoglutarate aldolase activity"/>
    <property type="evidence" value="ECO:0007669"/>
    <property type="project" value="UniProtKB-EC"/>
</dbReference>
<evidence type="ECO:0000256" key="1">
    <source>
        <dbReference type="ARBA" id="ARBA00001342"/>
    </source>
</evidence>
<keyword evidence="13" id="KW-0479">Metal-binding</keyword>
<comment type="cofactor">
    <cofactor evidence="2">
        <name>a divalent metal cation</name>
        <dbReference type="ChEBI" id="CHEBI:60240"/>
    </cofactor>
</comment>
<keyword evidence="14" id="KW-0808">Transferase</keyword>
<evidence type="ECO:0000256" key="10">
    <source>
        <dbReference type="ARBA" id="ARBA00030169"/>
    </source>
</evidence>
<evidence type="ECO:0000256" key="2">
    <source>
        <dbReference type="ARBA" id="ARBA00001968"/>
    </source>
</evidence>
<proteinExistence type="inferred from homology"/>
<dbReference type="GO" id="GO:0008948">
    <property type="term" value="F:oxaloacetate decarboxylase activity"/>
    <property type="evidence" value="ECO:0007669"/>
    <property type="project" value="UniProtKB-EC"/>
</dbReference>
<dbReference type="eggNOG" id="COG0684">
    <property type="taxonomic scope" value="Bacteria"/>
</dbReference>
<dbReference type="HOGENOM" id="CLU_072626_3_2_9"/>
<dbReference type="InterPro" id="IPR036704">
    <property type="entry name" value="RraA/RraA-like_sf"/>
</dbReference>
<gene>
    <name evidence="14" type="ORF">HMPREF1983_00982</name>
</gene>
<keyword evidence="13" id="KW-0460">Magnesium</keyword>
<dbReference type="PANTHER" id="PTHR33254">
    <property type="entry name" value="4-HYDROXY-4-METHYL-2-OXOGLUTARATE ALDOLASE 3-RELATED"/>
    <property type="match status" value="1"/>
</dbReference>
<dbReference type="InterPro" id="IPR005493">
    <property type="entry name" value="RraA/RraA-like"/>
</dbReference>
<accession>U2S4E8</accession>
<evidence type="ECO:0000256" key="6">
    <source>
        <dbReference type="ARBA" id="ARBA00012947"/>
    </source>
</evidence>
<dbReference type="PATRIC" id="fig|1321820.3.peg.955"/>
<dbReference type="GO" id="GO:0032259">
    <property type="term" value="P:methylation"/>
    <property type="evidence" value="ECO:0007669"/>
    <property type="project" value="UniProtKB-KW"/>
</dbReference>
<comment type="catalytic activity">
    <reaction evidence="12">
        <text>oxaloacetate + H(+) = pyruvate + CO2</text>
        <dbReference type="Rhea" id="RHEA:15641"/>
        <dbReference type="ChEBI" id="CHEBI:15361"/>
        <dbReference type="ChEBI" id="CHEBI:15378"/>
        <dbReference type="ChEBI" id="CHEBI:16452"/>
        <dbReference type="ChEBI" id="CHEBI:16526"/>
        <dbReference type="EC" id="4.1.1.112"/>
    </reaction>
</comment>
<name>U2S4E8_9BACL</name>
<dbReference type="EMBL" id="AWVP01000062">
    <property type="protein sequence ID" value="ERK57657.1"/>
    <property type="molecule type" value="Genomic_DNA"/>
</dbReference>
<comment type="similarity">
    <text evidence="3">Belongs to the class II aldolase/RraA-like family.</text>
</comment>
<comment type="catalytic activity">
    <reaction evidence="1">
        <text>4-hydroxy-4-methyl-2-oxoglutarate = 2 pyruvate</text>
        <dbReference type="Rhea" id="RHEA:22748"/>
        <dbReference type="ChEBI" id="CHEBI:15361"/>
        <dbReference type="ChEBI" id="CHEBI:58276"/>
        <dbReference type="EC" id="4.1.3.17"/>
    </reaction>
</comment>
<evidence type="ECO:0000313" key="15">
    <source>
        <dbReference type="Proteomes" id="UP000016637"/>
    </source>
</evidence>
<dbReference type="GO" id="GO:0046872">
    <property type="term" value="F:metal ion binding"/>
    <property type="evidence" value="ECO:0007669"/>
    <property type="project" value="UniProtKB-KW"/>
</dbReference>
<dbReference type="RefSeq" id="WP_021753638.1">
    <property type="nucleotide sequence ID" value="NZ_KI271875.1"/>
</dbReference>
<comment type="function">
    <text evidence="8">Catalyzes the aldol cleavage of 4-hydroxy-4-methyl-2-oxoglutarate (HMG) into 2 molecules of pyruvate. Also contains a secondary oxaloacetate (OAA) decarboxylase activity due to the common pyruvate enolate transition state formed following C-C bond cleavage in the retro-aldol and decarboxylation reactions.</text>
</comment>
<dbReference type="Gene3D" id="3.50.30.40">
    <property type="entry name" value="Ribonuclease E inhibitor RraA/RraA-like"/>
    <property type="match status" value="1"/>
</dbReference>
<dbReference type="SUPFAM" id="SSF89562">
    <property type="entry name" value="RraA-like"/>
    <property type="match status" value="1"/>
</dbReference>
<reference evidence="14 15" key="1">
    <citation type="submission" date="2013-08" db="EMBL/GenBank/DDBJ databases">
        <authorList>
            <person name="Weinstock G."/>
            <person name="Sodergren E."/>
            <person name="Wylie T."/>
            <person name="Fulton L."/>
            <person name="Fulton R."/>
            <person name="Fronick C."/>
            <person name="O'Laughlin M."/>
            <person name="Godfrey J."/>
            <person name="Miner T."/>
            <person name="Herter B."/>
            <person name="Appelbaum E."/>
            <person name="Cordes M."/>
            <person name="Lek S."/>
            <person name="Wollam A."/>
            <person name="Pepin K.H."/>
            <person name="Palsikar V.B."/>
            <person name="Mitreva M."/>
            <person name="Wilson R.K."/>
        </authorList>
    </citation>
    <scope>NUCLEOTIDE SEQUENCE [LARGE SCALE GENOMIC DNA]</scope>
    <source>
        <strain evidence="14 15">ATCC 700627</strain>
    </source>
</reference>
<dbReference type="Proteomes" id="UP000016637">
    <property type="component" value="Unassembled WGS sequence"/>
</dbReference>
<comment type="subunit">
    <text evidence="4">Homotrimer.</text>
</comment>
<evidence type="ECO:0000256" key="13">
    <source>
        <dbReference type="PIRSR" id="PIRSR605493-1"/>
    </source>
</evidence>
<dbReference type="AlphaFoldDB" id="U2S4E8"/>
<dbReference type="CDD" id="cd16841">
    <property type="entry name" value="RraA_family"/>
    <property type="match status" value="1"/>
</dbReference>
<dbReference type="Pfam" id="PF03737">
    <property type="entry name" value="RraA-like"/>
    <property type="match status" value="1"/>
</dbReference>
<feature type="binding site" evidence="13">
    <location>
        <begin position="89"/>
        <end position="92"/>
    </location>
    <ligand>
        <name>substrate</name>
    </ligand>
</feature>
<organism evidence="14 15">
    <name type="scientific">Gemella bergeri ATCC 700627</name>
    <dbReference type="NCBI Taxonomy" id="1321820"/>
    <lineage>
        <taxon>Bacteria</taxon>
        <taxon>Bacillati</taxon>
        <taxon>Bacillota</taxon>
        <taxon>Bacilli</taxon>
        <taxon>Bacillales</taxon>
        <taxon>Gemellaceae</taxon>
        <taxon>Gemella</taxon>
    </lineage>
</organism>
<evidence type="ECO:0000256" key="8">
    <source>
        <dbReference type="ARBA" id="ARBA00025046"/>
    </source>
</evidence>
<keyword evidence="15" id="KW-1185">Reference proteome</keyword>
<feature type="binding site" evidence="13">
    <location>
        <position position="111"/>
    </location>
    <ligand>
        <name>substrate</name>
    </ligand>
</feature>